<sequence length="250" mass="28420">MGEKGIDKFNGHGFHAWQAKTKGYLMRKQLWSIIKPINDDDRVETRQSLAQFATKDEHALAILLTSLDDNFVHYLDDCMAAHEAWTTLEQHFGAIAKHSNVALKMQLYGKLIEPGEDMSSLVSRLKSICSQLTYIKCPIDNEYQIVVLLKVVPDADVGQIVTMLKEKDPIPKIEDVINSLQEHEKKLKGSQQQAIGAYVVSSNRYNHNHKRNLNCTHCGRTNHLSKADCYEINPCRICGKNNHATKYCRL</sequence>
<feature type="non-terminal residue" evidence="1">
    <location>
        <position position="250"/>
    </location>
</feature>
<evidence type="ECO:0000313" key="1">
    <source>
        <dbReference type="EMBL" id="KAI5081511.1"/>
    </source>
</evidence>
<accession>A0A9D4V7X0</accession>
<dbReference type="PANTHER" id="PTHR47481:SF7">
    <property type="entry name" value="CCHC-TYPE DOMAIN-CONTAINING PROTEIN"/>
    <property type="match status" value="1"/>
</dbReference>
<protein>
    <submittedName>
        <fullName evidence="1">Uncharacterized protein</fullName>
    </submittedName>
</protein>
<gene>
    <name evidence="1" type="ORF">GOP47_0004694</name>
</gene>
<name>A0A9D4V7X0_ADICA</name>
<dbReference type="Proteomes" id="UP000886520">
    <property type="component" value="Chromosome 4"/>
</dbReference>
<dbReference type="Pfam" id="PF14223">
    <property type="entry name" value="Retrotran_gag_2"/>
    <property type="match status" value="1"/>
</dbReference>
<dbReference type="PANTHER" id="PTHR47481">
    <property type="match status" value="1"/>
</dbReference>
<organism evidence="1 2">
    <name type="scientific">Adiantum capillus-veneris</name>
    <name type="common">Maidenhair fern</name>
    <dbReference type="NCBI Taxonomy" id="13818"/>
    <lineage>
        <taxon>Eukaryota</taxon>
        <taxon>Viridiplantae</taxon>
        <taxon>Streptophyta</taxon>
        <taxon>Embryophyta</taxon>
        <taxon>Tracheophyta</taxon>
        <taxon>Polypodiopsida</taxon>
        <taxon>Polypodiidae</taxon>
        <taxon>Polypodiales</taxon>
        <taxon>Pteridineae</taxon>
        <taxon>Pteridaceae</taxon>
        <taxon>Vittarioideae</taxon>
        <taxon>Adiantum</taxon>
    </lineage>
</organism>
<proteinExistence type="predicted"/>
<dbReference type="AlphaFoldDB" id="A0A9D4V7X0"/>
<comment type="caution">
    <text evidence="1">The sequence shown here is derived from an EMBL/GenBank/DDBJ whole genome shotgun (WGS) entry which is preliminary data.</text>
</comment>
<dbReference type="EMBL" id="JABFUD020000004">
    <property type="protein sequence ID" value="KAI5081511.1"/>
    <property type="molecule type" value="Genomic_DNA"/>
</dbReference>
<reference evidence="1" key="1">
    <citation type="submission" date="2021-01" db="EMBL/GenBank/DDBJ databases">
        <title>Adiantum capillus-veneris genome.</title>
        <authorList>
            <person name="Fang Y."/>
            <person name="Liao Q."/>
        </authorList>
    </citation>
    <scope>NUCLEOTIDE SEQUENCE</scope>
    <source>
        <strain evidence="1">H3</strain>
        <tissue evidence="1">Leaf</tissue>
    </source>
</reference>
<dbReference type="OrthoDB" id="8063676at2759"/>
<evidence type="ECO:0000313" key="2">
    <source>
        <dbReference type="Proteomes" id="UP000886520"/>
    </source>
</evidence>
<keyword evidence="2" id="KW-1185">Reference proteome</keyword>